<evidence type="ECO:0000256" key="1">
    <source>
        <dbReference type="SAM" id="MobiDB-lite"/>
    </source>
</evidence>
<evidence type="ECO:0000313" key="3">
    <source>
        <dbReference type="EMBL" id="SFK81667.1"/>
    </source>
</evidence>
<feature type="domain" description="Ig-like" evidence="2">
    <location>
        <begin position="84"/>
        <end position="176"/>
    </location>
</feature>
<dbReference type="STRING" id="553466.SAMN04487950_1236"/>
<gene>
    <name evidence="3" type="ORF">SAMN04487950_1236</name>
</gene>
<dbReference type="PROSITE" id="PS51257">
    <property type="entry name" value="PROKAR_LIPOPROTEIN"/>
    <property type="match status" value="1"/>
</dbReference>
<evidence type="ECO:0000313" key="4">
    <source>
        <dbReference type="Proteomes" id="UP000199607"/>
    </source>
</evidence>
<reference evidence="4" key="1">
    <citation type="submission" date="2016-10" db="EMBL/GenBank/DDBJ databases">
        <authorList>
            <person name="Varghese N."/>
            <person name="Submissions S."/>
        </authorList>
    </citation>
    <scope>NUCLEOTIDE SEQUENCE [LARGE SCALE GENOMIC DNA]</scope>
    <source>
        <strain evidence="4">CGMCC 1.7738</strain>
    </source>
</reference>
<name>A0A1I4CN12_9EURY</name>
<dbReference type="Pfam" id="PF25942">
    <property type="entry name" value="Ig_halo"/>
    <property type="match status" value="1"/>
</dbReference>
<feature type="region of interest" description="Disordered" evidence="1">
    <location>
        <begin position="28"/>
        <end position="70"/>
    </location>
</feature>
<dbReference type="InterPro" id="IPR058929">
    <property type="entry name" value="Ig_halo"/>
</dbReference>
<dbReference type="AlphaFoldDB" id="A0A1I4CN12"/>
<dbReference type="Proteomes" id="UP000199607">
    <property type="component" value="Unassembled WGS sequence"/>
</dbReference>
<evidence type="ECO:0000259" key="2">
    <source>
        <dbReference type="Pfam" id="PF25942"/>
    </source>
</evidence>
<sequence>MLSNISRTSRRLFLASVGSGLSFALTGCTASPDGGSGSTETAETTESTMSTDDGSSPFPTTSSTRTPQPDIQYSTFYVENYEQTDHCVTLSLTHAETGEAVLDGTWEVDADQAIEFPDVAKRDSSDDIRDAYEVSVELESGETFSDTWELRSCPVEDGYDRDGAVVVEDGALSLRANTCDAIAVGYQLPRVTDPEKGCD</sequence>
<keyword evidence="4" id="KW-1185">Reference proteome</keyword>
<accession>A0A1I4CN12</accession>
<feature type="compositionally biased region" description="Low complexity" evidence="1">
    <location>
        <begin position="38"/>
        <end position="70"/>
    </location>
</feature>
<protein>
    <recommendedName>
        <fullName evidence="2">Ig-like domain-containing protein</fullName>
    </recommendedName>
</protein>
<dbReference type="EMBL" id="FOTC01000001">
    <property type="protein sequence ID" value="SFK81667.1"/>
    <property type="molecule type" value="Genomic_DNA"/>
</dbReference>
<organism evidence="3 4">
    <name type="scientific">Halogranum rubrum</name>
    <dbReference type="NCBI Taxonomy" id="553466"/>
    <lineage>
        <taxon>Archaea</taxon>
        <taxon>Methanobacteriati</taxon>
        <taxon>Methanobacteriota</taxon>
        <taxon>Stenosarchaea group</taxon>
        <taxon>Halobacteria</taxon>
        <taxon>Halobacteriales</taxon>
        <taxon>Haloferacaceae</taxon>
    </lineage>
</organism>
<proteinExistence type="predicted"/>
<dbReference type="RefSeq" id="WP_089867070.1">
    <property type="nucleotide sequence ID" value="NZ_FOTC01000001.1"/>
</dbReference>